<evidence type="ECO:0000313" key="2">
    <source>
        <dbReference type="EMBL" id="BCF92387.1"/>
    </source>
</evidence>
<organism evidence="2 3">
    <name type="scientific">Paraburkholderia largidicola</name>
    <dbReference type="NCBI Taxonomy" id="3014751"/>
    <lineage>
        <taxon>Bacteria</taxon>
        <taxon>Pseudomonadati</taxon>
        <taxon>Pseudomonadota</taxon>
        <taxon>Betaproteobacteria</taxon>
        <taxon>Burkholderiales</taxon>
        <taxon>Burkholderiaceae</taxon>
        <taxon>Paraburkholderia</taxon>
    </lineage>
</organism>
<proteinExistence type="predicted"/>
<gene>
    <name evidence="2" type="ORF">PPGU16_54540</name>
</gene>
<name>A0A7I8BUB3_9BURK</name>
<dbReference type="Proteomes" id="UP000510888">
    <property type="component" value="Chromosome 2"/>
</dbReference>
<evidence type="ECO:0000313" key="3">
    <source>
        <dbReference type="Proteomes" id="UP000510888"/>
    </source>
</evidence>
<dbReference type="RefSeq" id="WP_180723545.1">
    <property type="nucleotide sequence ID" value="NZ_AP023175.1"/>
</dbReference>
<dbReference type="KEGG" id="plad:PPGU16_54540"/>
<evidence type="ECO:0000256" key="1">
    <source>
        <dbReference type="SAM" id="SignalP"/>
    </source>
</evidence>
<feature type="chain" id="PRO_5029482911" description="Lipoprotein" evidence="1">
    <location>
        <begin position="25"/>
        <end position="457"/>
    </location>
</feature>
<dbReference type="EMBL" id="AP023175">
    <property type="protein sequence ID" value="BCF92387.1"/>
    <property type="molecule type" value="Genomic_DNA"/>
</dbReference>
<sequence length="457" mass="50145">MNSIVRTVLTQGIGLAMTMSVAMANDLKQPANEISTVSFNGLSLAPSTFTIGAGWFTLAMRGQTGAGAMTGIGVFEGTLSERDEASFRELRTAVCSIDPGTLRAPRNDLYLAAILSCPDGSKFDSAFNLIGLGEPGEKINRFVGDLLSSFSRHGEPVAKLDVSATVETRGSKLLVTLTFSNSGREDVMFASPSTWEGIPNPIAGKSYTEVVGAKGTKTDEQFFMQFGGGALVDKSNFTDAVMRVPAGQTRMVRFLTYPDRRFVKGRYAINGGLFIGKVLQPEKLAGRADFTFKQTDVIFAEDFPATTRDLNNFEDHRRQQLFNQIHLIGDVVEESGYYRAYDKSNVRDDFPQILRRGDRFPDRTMEHQQGGSRKSVGPATMWRWEAYPDSKMTALTGECCPRSGYWIPDMPGGLTTTAFHTFKVAGDKRRIMEGDVMPRLGLGDDSGICWTWLGDIG</sequence>
<evidence type="ECO:0008006" key="4">
    <source>
        <dbReference type="Google" id="ProtNLM"/>
    </source>
</evidence>
<keyword evidence="3" id="KW-1185">Reference proteome</keyword>
<protein>
    <recommendedName>
        <fullName evidence="4">Lipoprotein</fullName>
    </recommendedName>
</protein>
<feature type="signal peptide" evidence="1">
    <location>
        <begin position="1"/>
        <end position="24"/>
    </location>
</feature>
<keyword evidence="1" id="KW-0732">Signal</keyword>
<dbReference type="AlphaFoldDB" id="A0A7I8BUB3"/>
<accession>A0A7I8BUB3</accession>
<reference evidence="2 3" key="1">
    <citation type="journal article" date="2020" name="Genes (Basel)">
        <title>Genomic Comparison of Insect Gut Symbionts from Divergent Burkholderia Subclades.</title>
        <authorList>
            <person name="Takeshita K."/>
            <person name="Kikuchi Y."/>
        </authorList>
    </citation>
    <scope>NUCLEOTIDE SEQUENCE [LARGE SCALE GENOMIC DNA]</scope>
    <source>
        <strain evidence="2 3">PGU16</strain>
    </source>
</reference>